<feature type="region of interest" description="Disordered" evidence="1">
    <location>
        <begin position="154"/>
        <end position="187"/>
    </location>
</feature>
<dbReference type="Proteomes" id="UP000773614">
    <property type="component" value="Unassembled WGS sequence"/>
</dbReference>
<feature type="non-terminal residue" evidence="3">
    <location>
        <position position="187"/>
    </location>
</feature>
<accession>A0A964WVT8</accession>
<evidence type="ECO:0000256" key="2">
    <source>
        <dbReference type="SAM" id="Phobius"/>
    </source>
</evidence>
<feature type="transmembrane region" description="Helical" evidence="2">
    <location>
        <begin position="27"/>
        <end position="50"/>
    </location>
</feature>
<evidence type="ECO:0000313" key="4">
    <source>
        <dbReference type="Proteomes" id="UP000773614"/>
    </source>
</evidence>
<name>A0A964WVT8_9HYPH</name>
<organism evidence="3 4">
    <name type="scientific">Propylenella binzhouense</name>
    <dbReference type="NCBI Taxonomy" id="2555902"/>
    <lineage>
        <taxon>Bacteria</taxon>
        <taxon>Pseudomonadati</taxon>
        <taxon>Pseudomonadota</taxon>
        <taxon>Alphaproteobacteria</taxon>
        <taxon>Hyphomicrobiales</taxon>
        <taxon>Propylenellaceae</taxon>
        <taxon>Propylenella</taxon>
    </lineage>
</organism>
<keyword evidence="2" id="KW-0812">Transmembrane</keyword>
<protein>
    <submittedName>
        <fullName evidence="3">M23 family peptidase</fullName>
    </submittedName>
</protein>
<sequence>MHEIDASFRAKKAAAARQRSRRRARQWTLAALALAVAGLGGGILVTWQYWSFGTGDGEIADLGAPMGSDLAGEPVFVPAVVDLPGDPVIIHVGRAGEGRSHLAQAPRPEGLGAAGVAAANVTILADMLLSTSERFMTTLPSSQEDFAFFQAQRAGPAMPPAGEPLPSEEPAGASALRADAPADVATD</sequence>
<keyword evidence="2" id="KW-0472">Membrane</keyword>
<evidence type="ECO:0000313" key="3">
    <source>
        <dbReference type="EMBL" id="MYZ50541.1"/>
    </source>
</evidence>
<gene>
    <name evidence="3" type="ORF">E4O86_22855</name>
</gene>
<keyword evidence="2" id="KW-1133">Transmembrane helix</keyword>
<comment type="caution">
    <text evidence="3">The sequence shown here is derived from an EMBL/GenBank/DDBJ whole genome shotgun (WGS) entry which is preliminary data.</text>
</comment>
<dbReference type="AlphaFoldDB" id="A0A964WVT8"/>
<evidence type="ECO:0000256" key="1">
    <source>
        <dbReference type="SAM" id="MobiDB-lite"/>
    </source>
</evidence>
<dbReference type="EMBL" id="SPKJ01000207">
    <property type="protein sequence ID" value="MYZ50541.1"/>
    <property type="molecule type" value="Genomic_DNA"/>
</dbReference>
<keyword evidence="4" id="KW-1185">Reference proteome</keyword>
<proteinExistence type="predicted"/>
<reference evidence="3" key="1">
    <citation type="submission" date="2019-03" db="EMBL/GenBank/DDBJ databases">
        <title>Afifella sp. nov., isolated from activated sludge.</title>
        <authorList>
            <person name="Li Q."/>
            <person name="Liu Y."/>
        </authorList>
    </citation>
    <scope>NUCLEOTIDE SEQUENCE</scope>
    <source>
        <strain evidence="3">L72</strain>
    </source>
</reference>